<protein>
    <submittedName>
        <fullName evidence="1">Uncharacterized protein</fullName>
    </submittedName>
</protein>
<evidence type="ECO:0000313" key="1">
    <source>
        <dbReference type="EMBL" id="KAK3220447.1"/>
    </source>
</evidence>
<reference evidence="1" key="1">
    <citation type="journal article" date="2023" name="Plant J.">
        <title>Genome sequences and population genomics provide insights into the demographic history, inbreeding, and mutation load of two 'living fossil' tree species of Dipteronia.</title>
        <authorList>
            <person name="Feng Y."/>
            <person name="Comes H.P."/>
            <person name="Chen J."/>
            <person name="Zhu S."/>
            <person name="Lu R."/>
            <person name="Zhang X."/>
            <person name="Li P."/>
            <person name="Qiu J."/>
            <person name="Olsen K.M."/>
            <person name="Qiu Y."/>
        </authorList>
    </citation>
    <scope>NUCLEOTIDE SEQUENCE</scope>
    <source>
        <strain evidence="1">NBL</strain>
    </source>
</reference>
<comment type="caution">
    <text evidence="1">The sequence shown here is derived from an EMBL/GenBank/DDBJ whole genome shotgun (WGS) entry which is preliminary data.</text>
</comment>
<name>A0AAE0EAA4_9ROSI</name>
<dbReference type="Proteomes" id="UP001281410">
    <property type="component" value="Unassembled WGS sequence"/>
</dbReference>
<proteinExistence type="predicted"/>
<dbReference type="EMBL" id="JANJYJ010000004">
    <property type="protein sequence ID" value="KAK3220447.1"/>
    <property type="molecule type" value="Genomic_DNA"/>
</dbReference>
<sequence>MSRTQPCTEVMLITSFGQNGVANRVTKLLHLEHQCLGEPPPLPQYKKSSTGNDNQASFSNPRFLNLISSGNTTESRSGLSLFLSSQHCKAILASDRVSSIGQSVTVGSRISENLPFSMAFSTWWLSPIADLAVMICSSITPNEYKSDFVPSNPVC</sequence>
<evidence type="ECO:0000313" key="2">
    <source>
        <dbReference type="Proteomes" id="UP001281410"/>
    </source>
</evidence>
<keyword evidence="2" id="KW-1185">Reference proteome</keyword>
<dbReference type="AlphaFoldDB" id="A0AAE0EAA4"/>
<organism evidence="1 2">
    <name type="scientific">Dipteronia sinensis</name>
    <dbReference type="NCBI Taxonomy" id="43782"/>
    <lineage>
        <taxon>Eukaryota</taxon>
        <taxon>Viridiplantae</taxon>
        <taxon>Streptophyta</taxon>
        <taxon>Embryophyta</taxon>
        <taxon>Tracheophyta</taxon>
        <taxon>Spermatophyta</taxon>
        <taxon>Magnoliopsida</taxon>
        <taxon>eudicotyledons</taxon>
        <taxon>Gunneridae</taxon>
        <taxon>Pentapetalae</taxon>
        <taxon>rosids</taxon>
        <taxon>malvids</taxon>
        <taxon>Sapindales</taxon>
        <taxon>Sapindaceae</taxon>
        <taxon>Hippocastanoideae</taxon>
        <taxon>Acereae</taxon>
        <taxon>Dipteronia</taxon>
    </lineage>
</organism>
<accession>A0AAE0EAA4</accession>
<gene>
    <name evidence="1" type="ORF">Dsin_014417</name>
</gene>